<proteinExistence type="predicted"/>
<reference evidence="1" key="1">
    <citation type="journal article" date="2021" name="Proc. Natl. Acad. Sci. U.S.A.">
        <title>A Catalog of Tens of Thousands of Viruses from Human Metagenomes Reveals Hidden Associations with Chronic Diseases.</title>
        <authorList>
            <person name="Tisza M.J."/>
            <person name="Buck C.B."/>
        </authorList>
    </citation>
    <scope>NUCLEOTIDE SEQUENCE</scope>
    <source>
        <strain evidence="1">CtDmQ3</strain>
    </source>
</reference>
<sequence length="33" mass="3874">MTSGGIKQLSFDMRLEHEVIQSHKLWLCIILFV</sequence>
<dbReference type="EMBL" id="BK014653">
    <property type="protein sequence ID" value="DAD66055.1"/>
    <property type="molecule type" value="Genomic_DNA"/>
</dbReference>
<evidence type="ECO:0000313" key="1">
    <source>
        <dbReference type="EMBL" id="DAD66055.1"/>
    </source>
</evidence>
<accession>A0A8S5L822</accession>
<name>A0A8S5L822_9CAUD</name>
<organism evidence="1">
    <name type="scientific">Siphoviridae sp. ctDmQ3</name>
    <dbReference type="NCBI Taxonomy" id="2823570"/>
    <lineage>
        <taxon>Viruses</taxon>
        <taxon>Duplodnaviria</taxon>
        <taxon>Heunggongvirae</taxon>
        <taxon>Uroviricota</taxon>
        <taxon>Caudoviricetes</taxon>
    </lineage>
</organism>
<protein>
    <submittedName>
        <fullName evidence="1">Uncharacterized protein</fullName>
    </submittedName>
</protein>